<dbReference type="Gene3D" id="1.10.260.40">
    <property type="entry name" value="lambda repressor-like DNA-binding domains"/>
    <property type="match status" value="1"/>
</dbReference>
<proteinExistence type="predicted"/>
<accession>A0AAU2VWH7</accession>
<dbReference type="InterPro" id="IPR001387">
    <property type="entry name" value="Cro/C1-type_HTH"/>
</dbReference>
<organism evidence="2">
    <name type="scientific">Streptomyces sp. NBC_00008</name>
    <dbReference type="NCBI Taxonomy" id="2903610"/>
    <lineage>
        <taxon>Bacteria</taxon>
        <taxon>Bacillati</taxon>
        <taxon>Actinomycetota</taxon>
        <taxon>Actinomycetes</taxon>
        <taxon>Kitasatosporales</taxon>
        <taxon>Streptomycetaceae</taxon>
        <taxon>Streptomyces</taxon>
    </lineage>
</organism>
<sequence>MAEPRPPARRRRLAATLIELREAADKKPEEAAERIGCHRSKISRIENARLGISLGELRDLLTFYGVEDPDQVEALVSLARRSREPAWVQRAARVRPSYTDFISYEETADRIRSYQGNLIAGLLQTPEYAQAVIAVSPTKLDPAAIDALVTARVNRQEILSRAQPPRLCVVQSEAALRLQVGGAAAMRKQLEHLATMTEHPSVEIRVIPDHAGAHAGLTGSFVLFSFPHSSITDVACLEHRTGTYYLESPDEADTYGLIFDSLQAVALNPKDSLTLITKVRRDM</sequence>
<dbReference type="PROSITE" id="PS50943">
    <property type="entry name" value="HTH_CROC1"/>
    <property type="match status" value="1"/>
</dbReference>
<evidence type="ECO:0000313" key="2">
    <source>
        <dbReference type="EMBL" id="WTW71195.1"/>
    </source>
</evidence>
<dbReference type="InterPro" id="IPR043917">
    <property type="entry name" value="DUF5753"/>
</dbReference>
<feature type="domain" description="HTH cro/C1-type" evidence="1">
    <location>
        <begin position="17"/>
        <end position="72"/>
    </location>
</feature>
<name>A0AAU2VWH7_9ACTN</name>
<dbReference type="InterPro" id="IPR010982">
    <property type="entry name" value="Lambda_DNA-bd_dom_sf"/>
</dbReference>
<dbReference type="SMART" id="SM00530">
    <property type="entry name" value="HTH_XRE"/>
    <property type="match status" value="1"/>
</dbReference>
<dbReference type="CDD" id="cd00093">
    <property type="entry name" value="HTH_XRE"/>
    <property type="match status" value="1"/>
</dbReference>
<evidence type="ECO:0000259" key="1">
    <source>
        <dbReference type="PROSITE" id="PS50943"/>
    </source>
</evidence>
<gene>
    <name evidence="2" type="ORF">OG398_24460</name>
</gene>
<dbReference type="SUPFAM" id="SSF47413">
    <property type="entry name" value="lambda repressor-like DNA-binding domains"/>
    <property type="match status" value="1"/>
</dbReference>
<dbReference type="GO" id="GO:0003677">
    <property type="term" value="F:DNA binding"/>
    <property type="evidence" value="ECO:0007669"/>
    <property type="project" value="InterPro"/>
</dbReference>
<protein>
    <submittedName>
        <fullName evidence="2">Helix-turn-helix transcriptional regulator</fullName>
    </submittedName>
</protein>
<dbReference type="Pfam" id="PF13560">
    <property type="entry name" value="HTH_31"/>
    <property type="match status" value="1"/>
</dbReference>
<dbReference type="Pfam" id="PF19054">
    <property type="entry name" value="DUF5753"/>
    <property type="match status" value="1"/>
</dbReference>
<dbReference type="EMBL" id="CP108313">
    <property type="protein sequence ID" value="WTW71195.1"/>
    <property type="molecule type" value="Genomic_DNA"/>
</dbReference>
<reference evidence="2" key="1">
    <citation type="submission" date="2022-10" db="EMBL/GenBank/DDBJ databases">
        <title>The complete genomes of actinobacterial strains from the NBC collection.</title>
        <authorList>
            <person name="Joergensen T.S."/>
            <person name="Alvarez Arevalo M."/>
            <person name="Sterndorff E.B."/>
            <person name="Faurdal D."/>
            <person name="Vuksanovic O."/>
            <person name="Mourched A.-S."/>
            <person name="Charusanti P."/>
            <person name="Shaw S."/>
            <person name="Blin K."/>
            <person name="Weber T."/>
        </authorList>
    </citation>
    <scope>NUCLEOTIDE SEQUENCE</scope>
    <source>
        <strain evidence="2">NBC_00008</strain>
    </source>
</reference>
<dbReference type="AlphaFoldDB" id="A0AAU2VWH7"/>